<dbReference type="Gene3D" id="3.30.1330.40">
    <property type="entry name" value="RutC-like"/>
    <property type="match status" value="1"/>
</dbReference>
<feature type="region of interest" description="Disordered" evidence="1">
    <location>
        <begin position="1"/>
        <end position="25"/>
    </location>
</feature>
<reference evidence="2" key="1">
    <citation type="submission" date="2021-05" db="EMBL/GenBank/DDBJ databases">
        <authorList>
            <person name="Arsene-Ploetze F."/>
        </authorList>
    </citation>
    <scope>NUCLEOTIDE SEQUENCE</scope>
    <source>
        <strain evidence="2">DSM 42138</strain>
    </source>
</reference>
<accession>A0A9W4DQ10</accession>
<dbReference type="PANTHER" id="PTHR11803:SF39">
    <property type="entry name" value="2-IMINOBUTANOATE_2-IMINOPROPANOATE DEAMINASE"/>
    <property type="match status" value="1"/>
</dbReference>
<dbReference type="PANTHER" id="PTHR11803">
    <property type="entry name" value="2-IMINOBUTANOATE/2-IMINOPROPANOATE DEAMINASE RIDA"/>
    <property type="match status" value="1"/>
</dbReference>
<dbReference type="InterPro" id="IPR035959">
    <property type="entry name" value="RutC-like_sf"/>
</dbReference>
<comment type="caution">
    <text evidence="2">The sequence shown here is derived from an EMBL/GenBank/DDBJ whole genome shotgun (WGS) entry which is preliminary data.</text>
</comment>
<name>A0A9W4DQ10_9ACTN</name>
<keyword evidence="3" id="KW-1185">Reference proteome</keyword>
<dbReference type="CDD" id="cd00448">
    <property type="entry name" value="YjgF_YER057c_UK114_family"/>
    <property type="match status" value="1"/>
</dbReference>
<protein>
    <submittedName>
        <fullName evidence="2">Translation initiation inhibitor, yjgF family</fullName>
    </submittedName>
</protein>
<dbReference type="FunFam" id="3.30.1330.40:FF:000007">
    <property type="entry name" value="Reactive intermediate/imine deaminase"/>
    <property type="match status" value="1"/>
</dbReference>
<dbReference type="Pfam" id="PF01042">
    <property type="entry name" value="Ribonuc_L-PSP"/>
    <property type="match status" value="1"/>
</dbReference>
<dbReference type="RefSeq" id="WP_251490210.1">
    <property type="nucleotide sequence ID" value="NZ_CAJSLV010000053.1"/>
</dbReference>
<dbReference type="SUPFAM" id="SSF55298">
    <property type="entry name" value="YjgF-like"/>
    <property type="match status" value="1"/>
</dbReference>
<dbReference type="AlphaFoldDB" id="A0A9W4DQ10"/>
<dbReference type="Proteomes" id="UP001152519">
    <property type="component" value="Unassembled WGS sequence"/>
</dbReference>
<evidence type="ECO:0000313" key="2">
    <source>
        <dbReference type="EMBL" id="CAG6394151.1"/>
    </source>
</evidence>
<evidence type="ECO:0000256" key="1">
    <source>
        <dbReference type="SAM" id="MobiDB-lite"/>
    </source>
</evidence>
<sequence length="139" mass="14568">MSQPASTPKTAITPPTHTAPPARFSHGVRKGNILQVAGQVGFLPAVEGRPPTPAGSGLRAQVIQTLSNVQSVLEAGGASWEDAVMVRVYLTDTAHFAEFNELYDEYFAALTEPPAARTTVYVGLPAGLLVEIDALAVLG</sequence>
<dbReference type="GO" id="GO:0019239">
    <property type="term" value="F:deaminase activity"/>
    <property type="evidence" value="ECO:0007669"/>
    <property type="project" value="TreeGrafter"/>
</dbReference>
<organism evidence="2 3">
    <name type="scientific">Actinacidiphila cocklensis</name>
    <dbReference type="NCBI Taxonomy" id="887465"/>
    <lineage>
        <taxon>Bacteria</taxon>
        <taxon>Bacillati</taxon>
        <taxon>Actinomycetota</taxon>
        <taxon>Actinomycetes</taxon>
        <taxon>Kitasatosporales</taxon>
        <taxon>Streptomycetaceae</taxon>
        <taxon>Actinacidiphila</taxon>
    </lineage>
</organism>
<evidence type="ECO:0000313" key="3">
    <source>
        <dbReference type="Proteomes" id="UP001152519"/>
    </source>
</evidence>
<dbReference type="GO" id="GO:0005829">
    <property type="term" value="C:cytosol"/>
    <property type="evidence" value="ECO:0007669"/>
    <property type="project" value="TreeGrafter"/>
</dbReference>
<proteinExistence type="predicted"/>
<gene>
    <name evidence="2" type="ORF">SCOCK_240103</name>
</gene>
<dbReference type="InterPro" id="IPR006175">
    <property type="entry name" value="YjgF/YER057c/UK114"/>
</dbReference>
<dbReference type="EMBL" id="CAJSLV010000053">
    <property type="protein sequence ID" value="CAG6394151.1"/>
    <property type="molecule type" value="Genomic_DNA"/>
</dbReference>
<feature type="compositionally biased region" description="Low complexity" evidence="1">
    <location>
        <begin position="7"/>
        <end position="22"/>
    </location>
</feature>